<accession>A0A915II02</accession>
<evidence type="ECO:0000313" key="2">
    <source>
        <dbReference type="WBParaSite" id="nRc.2.0.1.t13473-RA"/>
    </source>
</evidence>
<dbReference type="WBParaSite" id="nRc.2.0.1.t13473-RA">
    <property type="protein sequence ID" value="nRc.2.0.1.t13473-RA"/>
    <property type="gene ID" value="nRc.2.0.1.g13473"/>
</dbReference>
<organism evidence="1 2">
    <name type="scientific">Romanomermis culicivorax</name>
    <name type="common">Nematode worm</name>
    <dbReference type="NCBI Taxonomy" id="13658"/>
    <lineage>
        <taxon>Eukaryota</taxon>
        <taxon>Metazoa</taxon>
        <taxon>Ecdysozoa</taxon>
        <taxon>Nematoda</taxon>
        <taxon>Enoplea</taxon>
        <taxon>Dorylaimia</taxon>
        <taxon>Mermithida</taxon>
        <taxon>Mermithoidea</taxon>
        <taxon>Mermithidae</taxon>
        <taxon>Romanomermis</taxon>
    </lineage>
</organism>
<proteinExistence type="predicted"/>
<evidence type="ECO:0000313" key="1">
    <source>
        <dbReference type="Proteomes" id="UP000887565"/>
    </source>
</evidence>
<reference evidence="2" key="1">
    <citation type="submission" date="2022-11" db="UniProtKB">
        <authorList>
            <consortium name="WormBaseParasite"/>
        </authorList>
    </citation>
    <scope>IDENTIFICATION</scope>
</reference>
<dbReference type="Proteomes" id="UP000887565">
    <property type="component" value="Unplaced"/>
</dbReference>
<sequence>MPYVPHYDILLDEHINMQPRSCAVISAPVSQQYNSIPLMYCLNPKFEYPMMMPSAAVFKRIPKLSGLQMGSNFTHSDRSSPAFKTVVLLTWECE</sequence>
<name>A0A915II02_ROMCU</name>
<protein>
    <submittedName>
        <fullName evidence="2">Uncharacterized protein</fullName>
    </submittedName>
</protein>
<dbReference type="AlphaFoldDB" id="A0A915II02"/>
<keyword evidence="1" id="KW-1185">Reference proteome</keyword>